<evidence type="ECO:0000313" key="3">
    <source>
        <dbReference type="Proteomes" id="UP000260273"/>
    </source>
</evidence>
<dbReference type="Proteomes" id="UP000260273">
    <property type="component" value="Segment"/>
</dbReference>
<feature type="compositionally biased region" description="Polar residues" evidence="1">
    <location>
        <begin position="465"/>
        <end position="485"/>
    </location>
</feature>
<protein>
    <submittedName>
        <fullName evidence="2">Minor tail protein</fullName>
    </submittedName>
</protein>
<dbReference type="RefSeq" id="YP_010097446.1">
    <property type="nucleotide sequence ID" value="NC_055758.1"/>
</dbReference>
<keyword evidence="3" id="KW-1185">Reference proteome</keyword>
<sequence>MSDAIEHNRGTPEELLLAGKQLALKSDAWSDLSVEQIVQKILDLFGLDIPNWQEIIANFEDLRKAIEGTYVGSDAALNAIQAVIGTIRRLATGIINPSRLPLIPFSHIGEAYPNLLENGGFDGSDSLDGEGIWTWDSTEGHTAPGAAKAVADGTRKVLLSNSVPATPEQKFDFAGWVKWTGVTGGMASFRVSAVAFSGTAVVEEKVVANIDAPVANKTWTEMVGTYQVPTGADSVRVQVEIGATVTAGTVWWDDMKVSKYGTLPQRFVNGLIDALGDLGAGIVSVVTQIGNLFDKITGVVGATISDVQQWISQLKTILSGGTVGSGLLPTLSEALRSSLGNLQTFVQDLVNAIIQAIRGVPVVGGTLANILTDLTGLRTTADVAKVTAITADLKADDNASAISDLGNRLRAMAVTQQWVSLSTQDMASFPRVLLGLGTSDRTGTYTVSGTTGSGGASGGSHTHSFNDGSHSHTMGSSMPTLSPGKSSVAYVPIVVDRYCRPRYLKLITGSSGWSLFTIDNWYVALCKYNPNTGKVVKIWDGGDQKSVIGTARRLFAFDMGTAMDNLVPGELLFAAQVQNAGLVVSTRPLAGLWQPGLTDPTADILVAPFYRYSGSSIPNEVDLSALTPDNDQLPWMGVGTIPAAA</sequence>
<organism evidence="2 3">
    <name type="scientific">Gordonia phage Pleakley</name>
    <dbReference type="NCBI Taxonomy" id="2283246"/>
    <lineage>
        <taxon>Viruses</taxon>
        <taxon>Duplodnaviria</taxon>
        <taxon>Heunggongvirae</taxon>
        <taxon>Uroviricota</taxon>
        <taxon>Caudoviricetes</taxon>
        <taxon>Zierdtviridae</taxon>
        <taxon>Emilbogenvirinae</taxon>
        <taxon>Pleakleyvirus</taxon>
        <taxon>Pleakleyvirus pleakley</taxon>
    </lineage>
</organism>
<accession>A0A345M6H0</accession>
<dbReference type="GeneID" id="65115110"/>
<dbReference type="Gene3D" id="2.60.120.260">
    <property type="entry name" value="Galactose-binding domain-like"/>
    <property type="match status" value="1"/>
</dbReference>
<evidence type="ECO:0000313" key="2">
    <source>
        <dbReference type="EMBL" id="AXH66091.1"/>
    </source>
</evidence>
<dbReference type="EMBL" id="MH576960">
    <property type="protein sequence ID" value="AXH66091.1"/>
    <property type="molecule type" value="Genomic_DNA"/>
</dbReference>
<name>A0A345M6H0_9CAUD</name>
<proteinExistence type="predicted"/>
<feature type="region of interest" description="Disordered" evidence="1">
    <location>
        <begin position="447"/>
        <end position="485"/>
    </location>
</feature>
<evidence type="ECO:0000256" key="1">
    <source>
        <dbReference type="SAM" id="MobiDB-lite"/>
    </source>
</evidence>
<reference evidence="3" key="1">
    <citation type="submission" date="2018-07" db="EMBL/GenBank/DDBJ databases">
        <authorList>
            <person name="Quirk P.G."/>
            <person name="Krulwich T.A."/>
        </authorList>
    </citation>
    <scope>NUCLEOTIDE SEQUENCE [LARGE SCALE GENOMIC DNA]</scope>
</reference>
<dbReference type="KEGG" id="vg:65115110"/>
<gene>
    <name evidence="2" type="primary">52</name>
    <name evidence="2" type="ORF">SEA_PLEAKLEY_52</name>
</gene>